<sequence length="171" mass="17961">MLKVLVSACLMGRRVRYDGRTKTVEDGALDRWRAEGRLVVHCPEIAGGLAVPRPPAEIEPGADADAVLDGRARILTPDRVDVSDHFVSGARSALATAQAHGAVMAILKESSPSCGSLEVYDGTFEGRKVPGAGVTARLLAERGVAVFNEHQIAEAVAHLERLEGSAEPGGS</sequence>
<evidence type="ECO:0000313" key="1">
    <source>
        <dbReference type="EMBL" id="NYJ33195.1"/>
    </source>
</evidence>
<reference evidence="1 2" key="1">
    <citation type="submission" date="2020-07" db="EMBL/GenBank/DDBJ databases">
        <title>Sequencing the genomes of 1000 actinobacteria strains.</title>
        <authorList>
            <person name="Klenk H.-P."/>
        </authorList>
    </citation>
    <scope>NUCLEOTIDE SEQUENCE [LARGE SCALE GENOMIC DNA]</scope>
    <source>
        <strain evidence="1 2">DSM 44442</strain>
    </source>
</reference>
<comment type="caution">
    <text evidence="1">The sequence shown here is derived from an EMBL/GenBank/DDBJ whole genome shotgun (WGS) entry which is preliminary data.</text>
</comment>
<dbReference type="RefSeq" id="WP_179821288.1">
    <property type="nucleotide sequence ID" value="NZ_JACCFS010000001.1"/>
</dbReference>
<dbReference type="PANTHER" id="PTHR30087:SF1">
    <property type="entry name" value="HYPOTHETICAL CYTOSOLIC PROTEIN"/>
    <property type="match status" value="1"/>
</dbReference>
<dbReference type="InterPro" id="IPR007553">
    <property type="entry name" value="2-thiour_desulf"/>
</dbReference>
<dbReference type="Pfam" id="PF04463">
    <property type="entry name" value="2-thiour_desulf"/>
    <property type="match status" value="1"/>
</dbReference>
<protein>
    <submittedName>
        <fullName evidence="1">Uncharacterized protein YbbK (DUF523 family)</fullName>
    </submittedName>
</protein>
<accession>A0A7Z0J9B1</accession>
<proteinExistence type="predicted"/>
<dbReference type="PANTHER" id="PTHR30087">
    <property type="entry name" value="INNER MEMBRANE PROTEIN"/>
    <property type="match status" value="1"/>
</dbReference>
<gene>
    <name evidence="1" type="ORF">HNR10_001076</name>
</gene>
<evidence type="ECO:0000313" key="2">
    <source>
        <dbReference type="Proteomes" id="UP000572051"/>
    </source>
</evidence>
<dbReference type="EMBL" id="JACCFS010000001">
    <property type="protein sequence ID" value="NYJ33195.1"/>
    <property type="molecule type" value="Genomic_DNA"/>
</dbReference>
<organism evidence="1 2">
    <name type="scientific">Nocardiopsis aegyptia</name>
    <dbReference type="NCBI Taxonomy" id="220378"/>
    <lineage>
        <taxon>Bacteria</taxon>
        <taxon>Bacillati</taxon>
        <taxon>Actinomycetota</taxon>
        <taxon>Actinomycetes</taxon>
        <taxon>Streptosporangiales</taxon>
        <taxon>Nocardiopsidaceae</taxon>
        <taxon>Nocardiopsis</taxon>
    </lineage>
</organism>
<keyword evidence="2" id="KW-1185">Reference proteome</keyword>
<name>A0A7Z0J9B1_9ACTN</name>
<dbReference type="Proteomes" id="UP000572051">
    <property type="component" value="Unassembled WGS sequence"/>
</dbReference>
<dbReference type="AlphaFoldDB" id="A0A7Z0J9B1"/>